<dbReference type="InterPro" id="IPR001680">
    <property type="entry name" value="WD40_rpt"/>
</dbReference>
<dbReference type="InterPro" id="IPR056160">
    <property type="entry name" value="WD_LRWD1"/>
</dbReference>
<dbReference type="SUPFAM" id="SSF50978">
    <property type="entry name" value="WD40 repeat-like"/>
    <property type="match status" value="1"/>
</dbReference>
<dbReference type="Gene3D" id="2.130.10.10">
    <property type="entry name" value="YVTN repeat-like/Quinoprotein amine dehydrogenase"/>
    <property type="match status" value="1"/>
</dbReference>
<dbReference type="GO" id="GO:0005664">
    <property type="term" value="C:nuclear origin of replication recognition complex"/>
    <property type="evidence" value="ECO:0007669"/>
    <property type="project" value="TreeGrafter"/>
</dbReference>
<dbReference type="PROSITE" id="PS50082">
    <property type="entry name" value="WD_REPEATS_2"/>
    <property type="match status" value="1"/>
</dbReference>
<name>A0AAV6YYD8_ENGPU</name>
<dbReference type="Pfam" id="PF23215">
    <property type="entry name" value="WD_LRWD1"/>
    <property type="match status" value="1"/>
</dbReference>
<gene>
    <name evidence="10" type="ORF">GDO81_019685</name>
</gene>
<dbReference type="InterPro" id="IPR015943">
    <property type="entry name" value="WD40/YVTN_repeat-like_dom_sf"/>
</dbReference>
<evidence type="ECO:0000313" key="10">
    <source>
        <dbReference type="EMBL" id="KAG8540224.1"/>
    </source>
</evidence>
<feature type="domain" description="Leucine-rich repeat and WD repeat-containing protein 1 WD" evidence="9">
    <location>
        <begin position="165"/>
        <end position="410"/>
    </location>
</feature>
<dbReference type="InterPro" id="IPR036322">
    <property type="entry name" value="WD40_repeat_dom_sf"/>
</dbReference>
<organism evidence="10 11">
    <name type="scientific">Engystomops pustulosus</name>
    <name type="common">Tungara frog</name>
    <name type="synonym">Physalaemus pustulosus</name>
    <dbReference type="NCBI Taxonomy" id="76066"/>
    <lineage>
        <taxon>Eukaryota</taxon>
        <taxon>Metazoa</taxon>
        <taxon>Chordata</taxon>
        <taxon>Craniata</taxon>
        <taxon>Vertebrata</taxon>
        <taxon>Euteleostomi</taxon>
        <taxon>Amphibia</taxon>
        <taxon>Batrachia</taxon>
        <taxon>Anura</taxon>
        <taxon>Neobatrachia</taxon>
        <taxon>Hyloidea</taxon>
        <taxon>Leptodactylidae</taxon>
        <taxon>Leiuperinae</taxon>
        <taxon>Engystomops</taxon>
    </lineage>
</organism>
<keyword evidence="2" id="KW-0158">Chromosome</keyword>
<dbReference type="PANTHER" id="PTHR24370:SF10">
    <property type="entry name" value="LEUCINE-RICH REPEAT AND WD REPEAT-CONTAINING PROTEIN 1"/>
    <property type="match status" value="1"/>
</dbReference>
<evidence type="ECO:0000256" key="6">
    <source>
        <dbReference type="ARBA" id="ARBA00022853"/>
    </source>
</evidence>
<dbReference type="GO" id="GO:0006325">
    <property type="term" value="P:chromatin organization"/>
    <property type="evidence" value="ECO:0007669"/>
    <property type="project" value="UniProtKB-KW"/>
</dbReference>
<evidence type="ECO:0000256" key="1">
    <source>
        <dbReference type="ARBA" id="ARBA00004286"/>
    </source>
</evidence>
<sequence length="417" mass="47071">ASVTPRKKFMQNTEPDGDVKTPSKRLRLNAETNCEARTPSRRQLKAEADCDKESPSKRLRSSAETDRELVSPTKKLRSSEVLAIVLSPKKSSRLQESPLRCTPVKDKHNSTPVKDKHNSTPVKEKKFNLSLTPTRASSRSTPLKQTDRAVISGTEKKKLSKKKQFDLEPLHFLQTHSKNNDSDDFRTQLWSCAFEPNLDSSSSRKIIATCGGESVCVIDCETGKVLKKYKIPGEEFFTLAWTTVTMICKEGQKRKINILAAGGRSGIVKLMHPKVSLCYGEIRAHKKAISVMCFSPTHDTFLFTGSYDKRIILWDIGVPDHEYNFRASQLLILDTTSTPLRLCPVPSSPDQYLMGACEEGCFVWDIALKKQQGRRSYEVEFNFPIYNKESKDSDFHIVDGLAFLSEDLVGKLYTTFF</sequence>
<feature type="non-terminal residue" evidence="10">
    <location>
        <position position="1"/>
    </location>
</feature>
<evidence type="ECO:0000256" key="2">
    <source>
        <dbReference type="ARBA" id="ARBA00022454"/>
    </source>
</evidence>
<keyword evidence="4" id="KW-0433">Leucine-rich repeat</keyword>
<evidence type="ECO:0000313" key="11">
    <source>
        <dbReference type="Proteomes" id="UP000824782"/>
    </source>
</evidence>
<dbReference type="EMBL" id="WNYA01011107">
    <property type="protein sequence ID" value="KAG8540224.1"/>
    <property type="molecule type" value="Genomic_DNA"/>
</dbReference>
<evidence type="ECO:0000256" key="8">
    <source>
        <dbReference type="SAM" id="MobiDB-lite"/>
    </source>
</evidence>
<feature type="region of interest" description="Disordered" evidence="8">
    <location>
        <begin position="92"/>
        <end position="122"/>
    </location>
</feature>
<protein>
    <recommendedName>
        <fullName evidence="9">Leucine-rich repeat and WD repeat-containing protein 1 WD domain-containing protein</fullName>
    </recommendedName>
</protein>
<comment type="caution">
    <text evidence="10">The sequence shown here is derived from an EMBL/GenBank/DDBJ whole genome shotgun (WGS) entry which is preliminary data.</text>
</comment>
<dbReference type="GO" id="GO:0003682">
    <property type="term" value="F:chromatin binding"/>
    <property type="evidence" value="ECO:0007669"/>
    <property type="project" value="TreeGrafter"/>
</dbReference>
<comment type="subcellular location">
    <subcellularLocation>
        <location evidence="1">Chromosome</location>
    </subcellularLocation>
</comment>
<keyword evidence="11" id="KW-1185">Reference proteome</keyword>
<feature type="compositionally biased region" description="Basic and acidic residues" evidence="8">
    <location>
        <begin position="103"/>
        <end position="122"/>
    </location>
</feature>
<dbReference type="PROSITE" id="PS00678">
    <property type="entry name" value="WD_REPEATS_1"/>
    <property type="match status" value="1"/>
</dbReference>
<keyword evidence="3 7" id="KW-0853">WD repeat</keyword>
<dbReference type="GO" id="GO:0071169">
    <property type="term" value="P:establishment of protein localization to chromatin"/>
    <property type="evidence" value="ECO:0007669"/>
    <property type="project" value="TreeGrafter"/>
</dbReference>
<evidence type="ECO:0000256" key="4">
    <source>
        <dbReference type="ARBA" id="ARBA00022614"/>
    </source>
</evidence>
<dbReference type="PROSITE" id="PS50294">
    <property type="entry name" value="WD_REPEATS_REGION"/>
    <property type="match status" value="1"/>
</dbReference>
<dbReference type="AlphaFoldDB" id="A0AAV6YYD8"/>
<evidence type="ECO:0000256" key="7">
    <source>
        <dbReference type="PROSITE-ProRule" id="PRU00221"/>
    </source>
</evidence>
<keyword evidence="5" id="KW-0677">Repeat</keyword>
<feature type="region of interest" description="Disordered" evidence="8">
    <location>
        <begin position="1"/>
        <end position="77"/>
    </location>
</feature>
<accession>A0AAV6YYD8</accession>
<proteinExistence type="predicted"/>
<keyword evidence="6" id="KW-0156">Chromatin regulator</keyword>
<evidence type="ECO:0000256" key="3">
    <source>
        <dbReference type="ARBA" id="ARBA00022574"/>
    </source>
</evidence>
<dbReference type="InterPro" id="IPR019775">
    <property type="entry name" value="WD40_repeat_CS"/>
</dbReference>
<feature type="repeat" description="WD" evidence="7">
    <location>
        <begin position="282"/>
        <end position="316"/>
    </location>
</feature>
<dbReference type="Proteomes" id="UP000824782">
    <property type="component" value="Unassembled WGS sequence"/>
</dbReference>
<evidence type="ECO:0000259" key="9">
    <source>
        <dbReference type="Pfam" id="PF23215"/>
    </source>
</evidence>
<dbReference type="PANTHER" id="PTHR24370">
    <property type="entry name" value="OPTICIN"/>
    <property type="match status" value="1"/>
</dbReference>
<feature type="compositionally biased region" description="Basic and acidic residues" evidence="8">
    <location>
        <begin position="44"/>
        <end position="69"/>
    </location>
</feature>
<reference evidence="10" key="1">
    <citation type="thesis" date="2020" institute="ProQuest LLC" country="789 East Eisenhower Parkway, Ann Arbor, MI, USA">
        <title>Comparative Genomics and Chromosome Evolution.</title>
        <authorList>
            <person name="Mudd A.B."/>
        </authorList>
    </citation>
    <scope>NUCLEOTIDE SEQUENCE</scope>
    <source>
        <strain evidence="10">237g6f4</strain>
        <tissue evidence="10">Blood</tissue>
    </source>
</reference>
<evidence type="ECO:0000256" key="5">
    <source>
        <dbReference type="ARBA" id="ARBA00022737"/>
    </source>
</evidence>
<dbReference type="SMART" id="SM00320">
    <property type="entry name" value="WD40"/>
    <property type="match status" value="3"/>
</dbReference>
<dbReference type="InterPro" id="IPR052489">
    <property type="entry name" value="LRWD1"/>
</dbReference>